<feature type="region of interest" description="Disordered" evidence="1">
    <location>
        <begin position="161"/>
        <end position="188"/>
    </location>
</feature>
<evidence type="ECO:0000256" key="1">
    <source>
        <dbReference type="SAM" id="MobiDB-lite"/>
    </source>
</evidence>
<gene>
    <name evidence="2" type="ORF">GYMLUDRAFT_57348</name>
</gene>
<accession>A0A0D0D350</accession>
<evidence type="ECO:0000313" key="3">
    <source>
        <dbReference type="Proteomes" id="UP000053593"/>
    </source>
</evidence>
<dbReference type="OrthoDB" id="2909983at2759"/>
<dbReference type="EMBL" id="KN834763">
    <property type="protein sequence ID" value="KIK63678.1"/>
    <property type="molecule type" value="Genomic_DNA"/>
</dbReference>
<dbReference type="Proteomes" id="UP000053593">
    <property type="component" value="Unassembled WGS sequence"/>
</dbReference>
<name>A0A0D0D350_9AGAR</name>
<reference evidence="2 3" key="1">
    <citation type="submission" date="2014-04" db="EMBL/GenBank/DDBJ databases">
        <title>Evolutionary Origins and Diversification of the Mycorrhizal Mutualists.</title>
        <authorList>
            <consortium name="DOE Joint Genome Institute"/>
            <consortium name="Mycorrhizal Genomics Consortium"/>
            <person name="Kohler A."/>
            <person name="Kuo A."/>
            <person name="Nagy L.G."/>
            <person name="Floudas D."/>
            <person name="Copeland A."/>
            <person name="Barry K.W."/>
            <person name="Cichocki N."/>
            <person name="Veneault-Fourrey C."/>
            <person name="LaButti K."/>
            <person name="Lindquist E.A."/>
            <person name="Lipzen A."/>
            <person name="Lundell T."/>
            <person name="Morin E."/>
            <person name="Murat C."/>
            <person name="Riley R."/>
            <person name="Ohm R."/>
            <person name="Sun H."/>
            <person name="Tunlid A."/>
            <person name="Henrissat B."/>
            <person name="Grigoriev I.V."/>
            <person name="Hibbett D.S."/>
            <person name="Martin F."/>
        </authorList>
    </citation>
    <scope>NUCLEOTIDE SEQUENCE [LARGE SCALE GENOMIC DNA]</scope>
    <source>
        <strain evidence="2 3">FD-317 M1</strain>
    </source>
</reference>
<organism evidence="2 3">
    <name type="scientific">Collybiopsis luxurians FD-317 M1</name>
    <dbReference type="NCBI Taxonomy" id="944289"/>
    <lineage>
        <taxon>Eukaryota</taxon>
        <taxon>Fungi</taxon>
        <taxon>Dikarya</taxon>
        <taxon>Basidiomycota</taxon>
        <taxon>Agaricomycotina</taxon>
        <taxon>Agaricomycetes</taxon>
        <taxon>Agaricomycetidae</taxon>
        <taxon>Agaricales</taxon>
        <taxon>Marasmiineae</taxon>
        <taxon>Omphalotaceae</taxon>
        <taxon>Collybiopsis</taxon>
        <taxon>Collybiopsis luxurians</taxon>
    </lineage>
</organism>
<keyword evidence="3" id="KW-1185">Reference proteome</keyword>
<sequence>MSLKLRAELLSHAASVPSMNTDVEPGWVTEEMKAKFQILIRKKGKEPERARYNIANKDLACNQCIQKGLACGYSKTTRYHCKNCTSWTRCTRVFTMKKIRILDILQIDDTQFNWLFTWYWRSLAKKDDETADTPSDHQHSAVNVLPVIPIPVPLNSGLQCITSNEDDQSANSGTDTKGNEPTGVYRRPQAVRIHNSYSPYQKGAETVKRMSDADSAMQEAQDLFHDKPLSSPNLEPLATTNQTYGSASNSGYMEDVLSSNESNSRLTVNNEKTATIPEVGIAGNSNQNTVDFSTLFFGDFLPVVDNDLSFPSAGQSDVFSTVDFPGQISQTVLDSVGFPLLTTDNCDAVPNGITADQLAKFFVGTDISSASTATSFSSTNHGIGISTEQAVGGKERESRESYESSIVPSVLQNLSNGSSNMDGVEFAIQPSEKRSSFDFFELWSALAG</sequence>
<dbReference type="HOGENOM" id="CLU_611186_0_0_1"/>
<proteinExistence type="predicted"/>
<evidence type="ECO:0000313" key="2">
    <source>
        <dbReference type="EMBL" id="KIK63678.1"/>
    </source>
</evidence>
<dbReference type="AlphaFoldDB" id="A0A0D0D350"/>
<protein>
    <submittedName>
        <fullName evidence="2">Uncharacterized protein</fullName>
    </submittedName>
</protein>
<feature type="compositionally biased region" description="Polar residues" evidence="1">
    <location>
        <begin position="161"/>
        <end position="176"/>
    </location>
</feature>